<feature type="compositionally biased region" description="Polar residues" evidence="1">
    <location>
        <begin position="74"/>
        <end position="86"/>
    </location>
</feature>
<comment type="caution">
    <text evidence="2">The sequence shown here is derived from an EMBL/GenBank/DDBJ whole genome shotgun (WGS) entry which is preliminary data.</text>
</comment>
<feature type="region of interest" description="Disordered" evidence="1">
    <location>
        <begin position="18"/>
        <end position="171"/>
    </location>
</feature>
<feature type="compositionally biased region" description="Polar residues" evidence="1">
    <location>
        <begin position="160"/>
        <end position="171"/>
    </location>
</feature>
<dbReference type="RefSeq" id="WP_250598299.1">
    <property type="nucleotide sequence ID" value="NZ_JAKRVY010000011.1"/>
</dbReference>
<feature type="compositionally biased region" description="Low complexity" evidence="1">
    <location>
        <begin position="145"/>
        <end position="159"/>
    </location>
</feature>
<name>A0AAE3K8H9_9EURY</name>
<organism evidence="2 3">
    <name type="scientific">Natranaeroarchaeum aerophilus</name>
    <dbReference type="NCBI Taxonomy" id="2917711"/>
    <lineage>
        <taxon>Archaea</taxon>
        <taxon>Methanobacteriati</taxon>
        <taxon>Methanobacteriota</taxon>
        <taxon>Stenosarchaea group</taxon>
        <taxon>Halobacteria</taxon>
        <taxon>Halobacteriales</taxon>
        <taxon>Natronoarchaeaceae</taxon>
        <taxon>Natranaeroarchaeum</taxon>
    </lineage>
</organism>
<dbReference type="AlphaFoldDB" id="A0AAE3K8H9"/>
<evidence type="ECO:0000313" key="2">
    <source>
        <dbReference type="EMBL" id="MCL9814979.1"/>
    </source>
</evidence>
<feature type="compositionally biased region" description="Basic and acidic residues" evidence="1">
    <location>
        <begin position="92"/>
        <end position="111"/>
    </location>
</feature>
<evidence type="ECO:0000313" key="3">
    <source>
        <dbReference type="Proteomes" id="UP001202674"/>
    </source>
</evidence>
<protein>
    <submittedName>
        <fullName evidence="2">Uncharacterized protein</fullName>
    </submittedName>
</protein>
<proteinExistence type="predicted"/>
<evidence type="ECO:0000256" key="1">
    <source>
        <dbReference type="SAM" id="MobiDB-lite"/>
    </source>
</evidence>
<gene>
    <name evidence="2" type="ORF">AArcSt11_15080</name>
</gene>
<reference evidence="2 3" key="1">
    <citation type="journal article" date="2022" name="Syst. Appl. Microbiol.">
        <title>Natronocalculus amylovorans gen. nov., sp. nov., and Natranaeroarchaeum aerophilus sp. nov., dominant culturable amylolytic natronoarchaea from hypersaline soda lakes in southwestern Siberia.</title>
        <authorList>
            <person name="Sorokin D.Y."/>
            <person name="Elcheninov A.G."/>
            <person name="Khizhniak T.V."/>
            <person name="Koenen M."/>
            <person name="Bale N.J."/>
            <person name="Damste J.S.S."/>
            <person name="Kublanov I.V."/>
        </authorList>
    </citation>
    <scope>NUCLEOTIDE SEQUENCE [LARGE SCALE GENOMIC DNA]</scope>
    <source>
        <strain evidence="2 3">AArc-St1-1</strain>
    </source>
</reference>
<keyword evidence="3" id="KW-1185">Reference proteome</keyword>
<sequence>MSEVRFCNCSQNMAIQQIMTDKKNSRQNVPEDEDTSERHSHVTGTNTASDSGGEGETEMDRPDGEITLAIEQIEISNTNEQVQIPTSPRPISELERSNDLSTDKISLERISHSISKSRTPKSTLELPDSKLVPYRVSVRRRTETTTEQSSSSPQKQAQQTNRGQTVSEQEITVTRLRERVDHESQPQSSQLTPVAGNQQLLDELEDSDPVFRWGGGMPYSNDRPVCIVHRETESVPSFEFLQRSLRDAYSELRGGEPSVKHAEFVANELRIPEVSGSIVTLDVSGDEWSPSQTNDRPAIEYAGVDIVPDLVNQVKDLYSGGLGYFLINVPQRWENSIRFGDFSQNLVEHLTAATLPGDEVPTGILEKLQSAPVSIATPYVTEMDAFDDRISHYYAFDGRPESWESIAQADSAFQRLLRSGRWTQVILTERQAAGEESDQHYNWKGLLIEGLALALWQKTDPEIPFNTFVRETLLEKDALKSEHELNDQESPVADIYLDTTLDHTDEALRKFLLGEEGESIEVGLPAAFEFETGFSEGAFQYRKMIESIEKYRGQMDSVSSIYLIIPPRILYRGKKQAQLVLDLVTTEATQFDESTVELCIPVLESGRCIGLRRAEPLIDALYD</sequence>
<dbReference type="Proteomes" id="UP001202674">
    <property type="component" value="Unassembled WGS sequence"/>
</dbReference>
<dbReference type="EMBL" id="JAKRVY010000011">
    <property type="protein sequence ID" value="MCL9814979.1"/>
    <property type="molecule type" value="Genomic_DNA"/>
</dbReference>
<feature type="compositionally biased region" description="Polar residues" evidence="1">
    <location>
        <begin position="112"/>
        <end position="122"/>
    </location>
</feature>
<accession>A0AAE3K8H9</accession>